<evidence type="ECO:0000313" key="2">
    <source>
        <dbReference type="EMBL" id="EQC37719.1"/>
    </source>
</evidence>
<dbReference type="VEuPathDB" id="FungiDB:SDRG_04746"/>
<reference evidence="2 3" key="1">
    <citation type="submission" date="2012-04" db="EMBL/GenBank/DDBJ databases">
        <title>The Genome Sequence of Saprolegnia declina VS20.</title>
        <authorList>
            <consortium name="The Broad Institute Genome Sequencing Platform"/>
            <person name="Russ C."/>
            <person name="Nusbaum C."/>
            <person name="Tyler B."/>
            <person name="van West P."/>
            <person name="Dieguez-Uribeondo J."/>
            <person name="de Bruijn I."/>
            <person name="Tripathy S."/>
            <person name="Jiang R."/>
            <person name="Young S.K."/>
            <person name="Zeng Q."/>
            <person name="Gargeya S."/>
            <person name="Fitzgerald M."/>
            <person name="Haas B."/>
            <person name="Abouelleil A."/>
            <person name="Alvarado L."/>
            <person name="Arachchi H.M."/>
            <person name="Berlin A."/>
            <person name="Chapman S.B."/>
            <person name="Goldberg J."/>
            <person name="Griggs A."/>
            <person name="Gujja S."/>
            <person name="Hansen M."/>
            <person name="Howarth C."/>
            <person name="Imamovic A."/>
            <person name="Larimer J."/>
            <person name="McCowen C."/>
            <person name="Montmayeur A."/>
            <person name="Murphy C."/>
            <person name="Neiman D."/>
            <person name="Pearson M."/>
            <person name="Priest M."/>
            <person name="Roberts A."/>
            <person name="Saif S."/>
            <person name="Shea T."/>
            <person name="Sisk P."/>
            <person name="Sykes S."/>
            <person name="Wortman J."/>
            <person name="Nusbaum C."/>
            <person name="Birren B."/>
        </authorList>
    </citation>
    <scope>NUCLEOTIDE SEQUENCE [LARGE SCALE GENOMIC DNA]</scope>
    <source>
        <strain evidence="2 3">VS20</strain>
    </source>
</reference>
<evidence type="ECO:0000313" key="3">
    <source>
        <dbReference type="Proteomes" id="UP000030762"/>
    </source>
</evidence>
<feature type="region of interest" description="Disordered" evidence="1">
    <location>
        <begin position="743"/>
        <end position="776"/>
    </location>
</feature>
<dbReference type="OrthoDB" id="121164at2759"/>
<dbReference type="EMBL" id="JH767143">
    <property type="protein sequence ID" value="EQC37719.1"/>
    <property type="molecule type" value="Genomic_DNA"/>
</dbReference>
<dbReference type="STRING" id="1156394.T0QI90"/>
<evidence type="ECO:0008006" key="4">
    <source>
        <dbReference type="Google" id="ProtNLM"/>
    </source>
</evidence>
<dbReference type="AlphaFoldDB" id="T0QI90"/>
<name>T0QI90_SAPDV</name>
<dbReference type="InParanoid" id="T0QI90"/>
<dbReference type="Proteomes" id="UP000030762">
    <property type="component" value="Unassembled WGS sequence"/>
</dbReference>
<evidence type="ECO:0000256" key="1">
    <source>
        <dbReference type="SAM" id="MobiDB-lite"/>
    </source>
</evidence>
<proteinExistence type="predicted"/>
<dbReference type="RefSeq" id="XP_008608652.1">
    <property type="nucleotide sequence ID" value="XM_008610430.1"/>
</dbReference>
<dbReference type="PANTHER" id="PTHR37066">
    <property type="entry name" value="HELICASE-ASSOCIATED"/>
    <property type="match status" value="1"/>
</dbReference>
<keyword evidence="3" id="KW-1185">Reference proteome</keyword>
<dbReference type="PANTHER" id="PTHR37066:SF1">
    <property type="entry name" value="LNS2_PITP DOMAIN-CONTAINING PROTEIN"/>
    <property type="match status" value="1"/>
</dbReference>
<organism evidence="2 3">
    <name type="scientific">Saprolegnia diclina (strain VS20)</name>
    <dbReference type="NCBI Taxonomy" id="1156394"/>
    <lineage>
        <taxon>Eukaryota</taxon>
        <taxon>Sar</taxon>
        <taxon>Stramenopiles</taxon>
        <taxon>Oomycota</taxon>
        <taxon>Saprolegniomycetes</taxon>
        <taxon>Saprolegniales</taxon>
        <taxon>Saprolegniaceae</taxon>
        <taxon>Saprolegnia</taxon>
    </lineage>
</organism>
<dbReference type="GeneID" id="19945473"/>
<gene>
    <name evidence="2" type="ORF">SDRG_04746</name>
</gene>
<sequence length="1251" mass="137441">MTLVWATQLQAWIIYRYLHGHCRIPYYYVVPATDLWPTSLRGVALGKSSSATRYDAAMYAPDRFAQLDAMGFEWSPPPRNMHRSVVYVNGAVSVRHVPLPALVRALEVFRERHGHLVVPDDFLVPENDAAWPHEASNVLLARAPQTLCAHFFELSDADVATVHGLSLCNGLPRWGDAKQLLALYVKSTGEHTVPIEFVVPAAAPWPQRFHHALLGELAWYLGRKRHVLPHAMLPELDALGIVFETPATWAGIVRGLRMHVAKVGDADVPSDFVVPDDWDRPLVGLRLGRYVVELRKAVALLLVPKETLLALSTLVELPPEVTPALLRYAPRPVSPSRKRRRVDLRGIDDEKVDALALYRHLFGDLAVPRDFVVDYFDDRWPAPLGGWALGAYAVSLRHRRHLLPPEKLASLDALGFLWQLKPGAISVTTSLSRKVATFSVLLAALRAYKAKTGHVIVPPGFSVPLRAPWPSDAAGINLRPVLTLLRHHFYDLSANEAEDLHALGICSDLPSWASLLELLRCYTAQFGHGGIGLDFIVPSTSAWPTQWHKAPLGEIAYSVGLLVAGFAADKVQQLSDTGFLFNTPATWARIVDGLRLYHRFNGCIDVPPAFVVPYYPAWPINLHGLPLGRLYHFFNAAQAVQMLPSATQLDVAGFANVAPTPDTAALWAVVLDALSTFRSVFGHTEVPSDFAVPATAPWRPDSHGLQLGAVVTFLKTRRSMHAQYKAPLAALGVMSPTTTIATASETTDDVPTRPPSSSPAVGDDRPVGIAPRQPDPPIAATKPARCLWSHTLADKLEALAWFRAEHGHLVAPKRYVVPMYYPTHLHGIRLHDVVASLRAATEGLPSELEAALDAIGFPWHPTPSTLRCITRLPGVTTVGTRFVPLHTVFQALFVFRRLFGPVEILPGFLVPANDSIWPAPTHHIDLSCAVDAIRTHLYELPDADFQWTQTLELAPDLPDFDGVLGLLRVYRATFGTGAVARDFAVPLSGGDWPSAWRGLALGDLAWRIGLKTWALEPRKVKLLDDTGFVFNDTETWARIVAGLRRYCTLFHTTSVPPTYRVPPTEDWPPHLHNMDLGRWVATLLSARELRLLPPATRSTVDALLEAAAKDEVSPPPASSATIAECGASLPRPIVLPESTPVAAASSEAFELDDSGSDNEGESRTAQDDQCECLVAAPVVDCLTDRADWVIFTGALQSFFRDFGHADVPFDFGTVDGVPLGHLVQQLRNGDIVLSSPRKADLRQLHLPSFRF</sequence>
<accession>T0QI90</accession>
<protein>
    <recommendedName>
        <fullName evidence="4">Helicase-associated domain-containing protein</fullName>
    </recommendedName>
</protein>
<dbReference type="eggNOG" id="ENOG502S9SZ">
    <property type="taxonomic scope" value="Eukaryota"/>
</dbReference>